<evidence type="ECO:0000313" key="15">
    <source>
        <dbReference type="EMBL" id="RLV99067.1"/>
    </source>
</evidence>
<dbReference type="GO" id="GO:0040038">
    <property type="term" value="P:polar body extrusion after meiotic divisions"/>
    <property type="evidence" value="ECO:0007669"/>
    <property type="project" value="TreeGrafter"/>
</dbReference>
<keyword evidence="9" id="KW-0653">Protein transport</keyword>
<dbReference type="GO" id="GO:0030041">
    <property type="term" value="P:actin filament polymerization"/>
    <property type="evidence" value="ECO:0007669"/>
    <property type="project" value="TreeGrafter"/>
</dbReference>
<dbReference type="GO" id="GO:0048193">
    <property type="term" value="P:Golgi vesicle transport"/>
    <property type="evidence" value="ECO:0007669"/>
    <property type="project" value="TreeGrafter"/>
</dbReference>
<dbReference type="STRING" id="44316.ENSEGOP00005019327"/>
<evidence type="ECO:0000256" key="3">
    <source>
        <dbReference type="ARBA" id="ARBA00004413"/>
    </source>
</evidence>
<sequence>MEPPGCEQRITKVSVAELLRSFGHALSEEQAWAICFQCCRKIEQLAHSPPLCSVFIKGSESIFIHADGTASFKVYHKSDVGSIQQSEDKLLEYLGKVIYEALDWGINSQMERELSHPLEKLLWLMLKLDDKATKSPVALQDVIKACEEHLSKPSEATSHYEMTCRNLFIEYMELQKLVTFIQTSKERLRKMDMEDWMENPMKKKKAQNASLGPSVICELQAGVRLRKVAERPQHCTSPKEQIHSPYELLLDDIQHKRYTLRKVTIKQKHEAPKVEVAALKSHLKPMLKVQLKQCMPQEPRCHEQLMEEIKQPLKVSAATAAQEKRGRLKEMLVASNPALNSPSDNFLHLQDASAEFKTANTKTQQLGAGAEIMNILSSGRQETTPKLPASTCLSSTRPSGVSCISTGLAANCTPLMSAPTSGDIKPKCFLSTGQQQLPPYRGRSKSLESGLQSKKLDCPFPTKCPSPTIAELIATRYAMMMLEGQGLFQGGSDGVFLRAEICFSCHKQMFLKWPYKCYLCSRFVCCDCCIKMSVPFKTCVHLPLQFLRFLRLSGEEDPATQEQKSFKLLHEIEHQQYFGVPVVLEPHGLAQPLCCYTGTMANWLTADICTCCEQYLLNVTSSQQHSIPLRRFSWA</sequence>
<dbReference type="GO" id="GO:0051295">
    <property type="term" value="P:establishment of meiotic spindle localization"/>
    <property type="evidence" value="ECO:0007669"/>
    <property type="project" value="TreeGrafter"/>
</dbReference>
<dbReference type="GO" id="GO:0015031">
    <property type="term" value="P:protein transport"/>
    <property type="evidence" value="ECO:0007669"/>
    <property type="project" value="UniProtKB-KW"/>
</dbReference>
<dbReference type="SMART" id="SM00750">
    <property type="entry name" value="KIND"/>
    <property type="match status" value="1"/>
</dbReference>
<dbReference type="GO" id="GO:0003779">
    <property type="term" value="F:actin binding"/>
    <property type="evidence" value="ECO:0007669"/>
    <property type="project" value="UniProtKB-KW"/>
</dbReference>
<comment type="similarity">
    <text evidence="4">Belongs to the spire family.</text>
</comment>
<keyword evidence="11" id="KW-0009">Actin-binding</keyword>
<comment type="caution">
    <text evidence="15">The sequence shown here is derived from an EMBL/GenBank/DDBJ whole genome shotgun (WGS) entry which is preliminary data.</text>
</comment>
<evidence type="ECO:0000256" key="7">
    <source>
        <dbReference type="ARBA" id="ARBA00022490"/>
    </source>
</evidence>
<keyword evidence="13" id="KW-0968">Cytoplasmic vesicle</keyword>
<dbReference type="PANTHER" id="PTHR21345:SF9">
    <property type="entry name" value="KIND DOMAIN-CONTAINING PROTEIN"/>
    <property type="match status" value="1"/>
</dbReference>
<organism evidence="15 16">
    <name type="scientific">Chloebia gouldiae</name>
    <name type="common">Gouldian finch</name>
    <name type="synonym">Erythrura gouldiae</name>
    <dbReference type="NCBI Taxonomy" id="44316"/>
    <lineage>
        <taxon>Eukaryota</taxon>
        <taxon>Metazoa</taxon>
        <taxon>Chordata</taxon>
        <taxon>Craniata</taxon>
        <taxon>Vertebrata</taxon>
        <taxon>Euteleostomi</taxon>
        <taxon>Archelosauria</taxon>
        <taxon>Archosauria</taxon>
        <taxon>Dinosauria</taxon>
        <taxon>Saurischia</taxon>
        <taxon>Theropoda</taxon>
        <taxon>Coelurosauria</taxon>
        <taxon>Aves</taxon>
        <taxon>Neognathae</taxon>
        <taxon>Neoaves</taxon>
        <taxon>Telluraves</taxon>
        <taxon>Australaves</taxon>
        <taxon>Passeriformes</taxon>
        <taxon>Passeroidea</taxon>
        <taxon>Passeridae</taxon>
        <taxon>Chloebia</taxon>
    </lineage>
</organism>
<dbReference type="GO" id="GO:0005886">
    <property type="term" value="C:plasma membrane"/>
    <property type="evidence" value="ECO:0007669"/>
    <property type="project" value="UniProtKB-SubCell"/>
</dbReference>
<evidence type="ECO:0000256" key="2">
    <source>
        <dbReference type="ARBA" id="ARBA00004245"/>
    </source>
</evidence>
<feature type="domain" description="KIND" evidence="14">
    <location>
        <begin position="13"/>
        <end position="174"/>
    </location>
</feature>
<comment type="subcellular location">
    <subcellularLocation>
        <location evidence="3">Cell membrane</location>
        <topology evidence="3">Peripheral membrane protein</topology>
        <orientation evidence="3">Cytoplasmic side</orientation>
    </subcellularLocation>
    <subcellularLocation>
        <location evidence="2">Cytoplasm</location>
        <location evidence="2">Cytoskeleton</location>
    </subcellularLocation>
    <subcellularLocation>
        <location evidence="1">Cytoplasmic vesicle membrane</location>
        <topology evidence="1">Peripheral membrane protein</topology>
        <orientation evidence="1">Cytoplasmic side</orientation>
    </subcellularLocation>
</comment>
<dbReference type="GO" id="GO:0051639">
    <property type="term" value="P:actin filament network formation"/>
    <property type="evidence" value="ECO:0007669"/>
    <property type="project" value="TreeGrafter"/>
</dbReference>
<dbReference type="EMBL" id="QUSF01000035">
    <property type="protein sequence ID" value="RLV99067.1"/>
    <property type="molecule type" value="Genomic_DNA"/>
</dbReference>
<evidence type="ECO:0000256" key="1">
    <source>
        <dbReference type="ARBA" id="ARBA00004180"/>
    </source>
</evidence>
<keyword evidence="12" id="KW-0206">Cytoskeleton</keyword>
<accession>A0A3L8SA22</accession>
<keyword evidence="5" id="KW-0813">Transport</keyword>
<evidence type="ECO:0000256" key="13">
    <source>
        <dbReference type="ARBA" id="ARBA00023329"/>
    </source>
</evidence>
<keyword evidence="8" id="KW-0677">Repeat</keyword>
<gene>
    <name evidence="15" type="ORF">DV515_00010249</name>
</gene>
<protein>
    <recommendedName>
        <fullName evidence="14">KIND domain-containing protein</fullName>
    </recommendedName>
</protein>
<dbReference type="GO" id="GO:0005938">
    <property type="term" value="C:cell cortex"/>
    <property type="evidence" value="ECO:0007669"/>
    <property type="project" value="TreeGrafter"/>
</dbReference>
<evidence type="ECO:0000259" key="14">
    <source>
        <dbReference type="PROSITE" id="PS51377"/>
    </source>
</evidence>
<evidence type="ECO:0000256" key="10">
    <source>
        <dbReference type="ARBA" id="ARBA00023136"/>
    </source>
</evidence>
<keyword evidence="10" id="KW-0472">Membrane</keyword>
<proteinExistence type="inferred from homology"/>
<evidence type="ECO:0000256" key="11">
    <source>
        <dbReference type="ARBA" id="ARBA00023203"/>
    </source>
</evidence>
<keyword evidence="16" id="KW-1185">Reference proteome</keyword>
<dbReference type="GO" id="GO:0045010">
    <property type="term" value="P:actin nucleation"/>
    <property type="evidence" value="ECO:0007669"/>
    <property type="project" value="InterPro"/>
</dbReference>
<dbReference type="Gene3D" id="1.10.510.10">
    <property type="entry name" value="Transferase(Phosphotransferase) domain 1"/>
    <property type="match status" value="1"/>
</dbReference>
<evidence type="ECO:0000256" key="12">
    <source>
        <dbReference type="ARBA" id="ARBA00023212"/>
    </source>
</evidence>
<evidence type="ECO:0000256" key="8">
    <source>
        <dbReference type="ARBA" id="ARBA00022737"/>
    </source>
</evidence>
<dbReference type="Proteomes" id="UP000276834">
    <property type="component" value="Unassembled WGS sequence"/>
</dbReference>
<dbReference type="InterPro" id="IPR011019">
    <property type="entry name" value="KIND_dom"/>
</dbReference>
<dbReference type="GO" id="GO:0008017">
    <property type="term" value="F:microtubule binding"/>
    <property type="evidence" value="ECO:0007669"/>
    <property type="project" value="TreeGrafter"/>
</dbReference>
<dbReference type="PANTHER" id="PTHR21345">
    <property type="entry name" value="SPIRE"/>
    <property type="match status" value="1"/>
</dbReference>
<dbReference type="OrthoDB" id="10043757at2759"/>
<dbReference type="InterPro" id="IPR029901">
    <property type="entry name" value="Spire"/>
</dbReference>
<evidence type="ECO:0000256" key="5">
    <source>
        <dbReference type="ARBA" id="ARBA00022448"/>
    </source>
</evidence>
<keyword evidence="6" id="KW-1003">Cell membrane</keyword>
<evidence type="ECO:0000256" key="4">
    <source>
        <dbReference type="ARBA" id="ARBA00010956"/>
    </source>
</evidence>
<dbReference type="GO" id="GO:0005856">
    <property type="term" value="C:cytoskeleton"/>
    <property type="evidence" value="ECO:0007669"/>
    <property type="project" value="UniProtKB-SubCell"/>
</dbReference>
<name>A0A3L8SA22_CHLGU</name>
<dbReference type="AlphaFoldDB" id="A0A3L8SA22"/>
<dbReference type="GO" id="GO:0030659">
    <property type="term" value="C:cytoplasmic vesicle membrane"/>
    <property type="evidence" value="ECO:0007669"/>
    <property type="project" value="UniProtKB-SubCell"/>
</dbReference>
<dbReference type="Pfam" id="PF16474">
    <property type="entry name" value="KIND"/>
    <property type="match status" value="2"/>
</dbReference>
<evidence type="ECO:0000256" key="6">
    <source>
        <dbReference type="ARBA" id="ARBA00022475"/>
    </source>
</evidence>
<keyword evidence="7" id="KW-0963">Cytoplasm</keyword>
<dbReference type="PROSITE" id="PS51377">
    <property type="entry name" value="KIND"/>
    <property type="match status" value="1"/>
</dbReference>
<dbReference type="GO" id="GO:0036089">
    <property type="term" value="P:cleavage furrow formation"/>
    <property type="evidence" value="ECO:0007669"/>
    <property type="project" value="TreeGrafter"/>
</dbReference>
<evidence type="ECO:0000256" key="9">
    <source>
        <dbReference type="ARBA" id="ARBA00022927"/>
    </source>
</evidence>
<evidence type="ECO:0000313" key="16">
    <source>
        <dbReference type="Proteomes" id="UP000276834"/>
    </source>
</evidence>
<reference evidence="15 16" key="1">
    <citation type="journal article" date="2018" name="Proc. R. Soc. B">
        <title>A non-coding region near Follistatin controls head colour polymorphism in the Gouldian finch.</title>
        <authorList>
            <person name="Toomey M.B."/>
            <person name="Marques C.I."/>
            <person name="Andrade P."/>
            <person name="Araujo P.M."/>
            <person name="Sabatino S."/>
            <person name="Gazda M.A."/>
            <person name="Afonso S."/>
            <person name="Lopes R.J."/>
            <person name="Corbo J.C."/>
            <person name="Carneiro M."/>
        </authorList>
    </citation>
    <scope>NUCLEOTIDE SEQUENCE [LARGE SCALE GENOMIC DNA]</scope>
    <source>
        <strain evidence="15">Red01</strain>
        <tissue evidence="15">Muscle</tissue>
    </source>
</reference>